<feature type="transmembrane region" description="Helical" evidence="1">
    <location>
        <begin position="79"/>
        <end position="106"/>
    </location>
</feature>
<dbReference type="EMBL" id="WXZT01000029">
    <property type="protein sequence ID" value="MZZ16596.1"/>
    <property type="molecule type" value="Genomic_DNA"/>
</dbReference>
<dbReference type="RefSeq" id="WP_152372435.1">
    <property type="nucleotide sequence ID" value="NZ_CAXODM010000101.1"/>
</dbReference>
<gene>
    <name evidence="2" type="ORF">GUL26_30475</name>
</gene>
<dbReference type="Proteomes" id="UP000644192">
    <property type="component" value="Unassembled WGS sequence"/>
</dbReference>
<organism evidence="2 3">
    <name type="scientific">Pseudomonas aeruginosa</name>
    <dbReference type="NCBI Taxonomy" id="287"/>
    <lineage>
        <taxon>Bacteria</taxon>
        <taxon>Pseudomonadati</taxon>
        <taxon>Pseudomonadota</taxon>
        <taxon>Gammaproteobacteria</taxon>
        <taxon>Pseudomonadales</taxon>
        <taxon>Pseudomonadaceae</taxon>
        <taxon>Pseudomonas</taxon>
    </lineage>
</organism>
<keyword evidence="1" id="KW-0812">Transmembrane</keyword>
<feature type="transmembrane region" description="Helical" evidence="1">
    <location>
        <begin position="112"/>
        <end position="132"/>
    </location>
</feature>
<comment type="caution">
    <text evidence="2">The sequence shown here is derived from an EMBL/GenBank/DDBJ whole genome shotgun (WGS) entry which is preliminary data.</text>
</comment>
<name>A0A6B1YJ80_PSEAI</name>
<reference evidence="2" key="1">
    <citation type="submission" date="2020-01" db="EMBL/GenBank/DDBJ databases">
        <title>Bacteria Cultured from War Wounds Associated with the Conflict in Eastern Ukraine.</title>
        <authorList>
            <person name="Snesrud E."/>
            <person name="Galac M.R."/>
            <person name="Mc Gann P."/>
            <person name="Valentine K."/>
            <person name="Viacheslav K."/>
        </authorList>
    </citation>
    <scope>NUCLEOTIDE SEQUENCE</scope>
    <source>
        <strain evidence="2">VNMU148</strain>
    </source>
</reference>
<accession>A0A6B1YJ80</accession>
<evidence type="ECO:0000313" key="2">
    <source>
        <dbReference type="EMBL" id="MZZ16596.1"/>
    </source>
</evidence>
<protein>
    <submittedName>
        <fullName evidence="2">Uncharacterized protein</fullName>
    </submittedName>
</protein>
<evidence type="ECO:0000313" key="3">
    <source>
        <dbReference type="Proteomes" id="UP000644192"/>
    </source>
</evidence>
<sequence>MRKDILLIFSFLLVILCAAIFFSGFSEGNANPDDTTGVPVESMFVGFVTLFGSISMLALVLGVLIGKLVLRVNSALSKYVLTGFSAVLTIPALFLTVVILFFSVLAVSESSYAWLSVASCTAHLLLLIIFYMSKFSSVCLVK</sequence>
<keyword evidence="1" id="KW-0472">Membrane</keyword>
<proteinExistence type="predicted"/>
<evidence type="ECO:0000256" key="1">
    <source>
        <dbReference type="SAM" id="Phobius"/>
    </source>
</evidence>
<feature type="transmembrane region" description="Helical" evidence="1">
    <location>
        <begin position="44"/>
        <end position="70"/>
    </location>
</feature>
<dbReference type="AlphaFoldDB" id="A0A6B1YJ80"/>
<keyword evidence="1" id="KW-1133">Transmembrane helix</keyword>